<evidence type="ECO:0000256" key="11">
    <source>
        <dbReference type="ARBA" id="ARBA00023239"/>
    </source>
</evidence>
<feature type="domain" description="Guanylate cyclase" evidence="12">
    <location>
        <begin position="1"/>
        <end position="144"/>
    </location>
</feature>
<organism evidence="13 14">
    <name type="scientific">Stichopus japonicus</name>
    <name type="common">Sea cucumber</name>
    <dbReference type="NCBI Taxonomy" id="307972"/>
    <lineage>
        <taxon>Eukaryota</taxon>
        <taxon>Metazoa</taxon>
        <taxon>Echinodermata</taxon>
        <taxon>Eleutherozoa</taxon>
        <taxon>Echinozoa</taxon>
        <taxon>Holothuroidea</taxon>
        <taxon>Aspidochirotacea</taxon>
        <taxon>Aspidochirotida</taxon>
        <taxon>Stichopodidae</taxon>
        <taxon>Apostichopus</taxon>
    </lineage>
</organism>
<dbReference type="GO" id="GO:0004016">
    <property type="term" value="F:adenylate cyclase activity"/>
    <property type="evidence" value="ECO:0007669"/>
    <property type="project" value="UniProtKB-EC"/>
</dbReference>
<evidence type="ECO:0000256" key="6">
    <source>
        <dbReference type="ARBA" id="ARBA00022741"/>
    </source>
</evidence>
<dbReference type="PANTHER" id="PTHR45627:SF30">
    <property type="entry name" value="ADENYLATE CYCLASE TYPE 3"/>
    <property type="match status" value="1"/>
</dbReference>
<evidence type="ECO:0000256" key="3">
    <source>
        <dbReference type="ARBA" id="ARBA00012201"/>
    </source>
</evidence>
<dbReference type="STRING" id="307972.A0A2G8KJV5"/>
<dbReference type="PROSITE" id="PS50125">
    <property type="entry name" value="GUANYLATE_CYCLASE_2"/>
    <property type="match status" value="1"/>
</dbReference>
<accession>A0A2G8KJV5</accession>
<evidence type="ECO:0000256" key="4">
    <source>
        <dbReference type="ARBA" id="ARBA00022692"/>
    </source>
</evidence>
<dbReference type="SUPFAM" id="SSF55073">
    <property type="entry name" value="Nucleotide cyclase"/>
    <property type="match status" value="1"/>
</dbReference>
<dbReference type="GO" id="GO:0005524">
    <property type="term" value="F:ATP binding"/>
    <property type="evidence" value="ECO:0007669"/>
    <property type="project" value="UniProtKB-KW"/>
</dbReference>
<comment type="catalytic activity">
    <reaction evidence="1">
        <text>ATP = 3',5'-cyclic AMP + diphosphate</text>
        <dbReference type="Rhea" id="RHEA:15389"/>
        <dbReference type="ChEBI" id="CHEBI:30616"/>
        <dbReference type="ChEBI" id="CHEBI:33019"/>
        <dbReference type="ChEBI" id="CHEBI:58165"/>
        <dbReference type="EC" id="4.6.1.1"/>
    </reaction>
</comment>
<dbReference type="GO" id="GO:0006171">
    <property type="term" value="P:cAMP biosynthetic process"/>
    <property type="evidence" value="ECO:0007669"/>
    <property type="project" value="TreeGrafter"/>
</dbReference>
<reference evidence="13 14" key="1">
    <citation type="journal article" date="2017" name="PLoS Biol.">
        <title>The sea cucumber genome provides insights into morphological evolution and visceral regeneration.</title>
        <authorList>
            <person name="Zhang X."/>
            <person name="Sun L."/>
            <person name="Yuan J."/>
            <person name="Sun Y."/>
            <person name="Gao Y."/>
            <person name="Zhang L."/>
            <person name="Li S."/>
            <person name="Dai H."/>
            <person name="Hamel J.F."/>
            <person name="Liu C."/>
            <person name="Yu Y."/>
            <person name="Liu S."/>
            <person name="Lin W."/>
            <person name="Guo K."/>
            <person name="Jin S."/>
            <person name="Xu P."/>
            <person name="Storey K.B."/>
            <person name="Huan P."/>
            <person name="Zhang T."/>
            <person name="Zhou Y."/>
            <person name="Zhang J."/>
            <person name="Lin C."/>
            <person name="Li X."/>
            <person name="Xing L."/>
            <person name="Huo D."/>
            <person name="Sun M."/>
            <person name="Wang L."/>
            <person name="Mercier A."/>
            <person name="Li F."/>
            <person name="Yang H."/>
            <person name="Xiang J."/>
        </authorList>
    </citation>
    <scope>NUCLEOTIDE SEQUENCE [LARGE SCALE GENOMIC DNA]</scope>
    <source>
        <strain evidence="13">Shaxun</strain>
        <tissue evidence="13">Muscle</tissue>
    </source>
</reference>
<dbReference type="Gene3D" id="3.30.70.1230">
    <property type="entry name" value="Nucleotide cyclase"/>
    <property type="match status" value="1"/>
</dbReference>
<evidence type="ECO:0000256" key="10">
    <source>
        <dbReference type="ARBA" id="ARBA00023136"/>
    </source>
</evidence>
<name>A0A2G8KJV5_STIJA</name>
<dbReference type="Proteomes" id="UP000230750">
    <property type="component" value="Unassembled WGS sequence"/>
</dbReference>
<dbReference type="EMBL" id="MRZV01000530">
    <property type="protein sequence ID" value="PIK48286.1"/>
    <property type="molecule type" value="Genomic_DNA"/>
</dbReference>
<dbReference type="SMART" id="SM00044">
    <property type="entry name" value="CYCc"/>
    <property type="match status" value="1"/>
</dbReference>
<keyword evidence="14" id="KW-1185">Reference proteome</keyword>
<keyword evidence="11" id="KW-0456">Lyase</keyword>
<evidence type="ECO:0000259" key="12">
    <source>
        <dbReference type="PROSITE" id="PS50125"/>
    </source>
</evidence>
<comment type="subcellular location">
    <subcellularLocation>
        <location evidence="2">Membrane</location>
        <topology evidence="2">Multi-pass membrane protein</topology>
    </subcellularLocation>
</comment>
<gene>
    <name evidence="13" type="ORF">BSL78_14825</name>
</gene>
<evidence type="ECO:0000256" key="2">
    <source>
        <dbReference type="ARBA" id="ARBA00004141"/>
    </source>
</evidence>
<evidence type="ECO:0000256" key="7">
    <source>
        <dbReference type="ARBA" id="ARBA00022840"/>
    </source>
</evidence>
<dbReference type="FunFam" id="3.30.70.1230:FF:000006">
    <property type="entry name" value="Adenylate cyclase"/>
    <property type="match status" value="1"/>
</dbReference>
<dbReference type="InterPro" id="IPR001054">
    <property type="entry name" value="A/G_cyclase"/>
</dbReference>
<dbReference type="GO" id="GO:0035556">
    <property type="term" value="P:intracellular signal transduction"/>
    <property type="evidence" value="ECO:0007669"/>
    <property type="project" value="InterPro"/>
</dbReference>
<dbReference type="GO" id="GO:0046872">
    <property type="term" value="F:metal ion binding"/>
    <property type="evidence" value="ECO:0007669"/>
    <property type="project" value="UniProtKB-KW"/>
</dbReference>
<evidence type="ECO:0000313" key="14">
    <source>
        <dbReference type="Proteomes" id="UP000230750"/>
    </source>
</evidence>
<keyword evidence="7" id="KW-0067">ATP-binding</keyword>
<protein>
    <recommendedName>
        <fullName evidence="3">adenylate cyclase</fullName>
        <ecNumber evidence="3">4.6.1.1</ecNumber>
    </recommendedName>
</protein>
<dbReference type="EC" id="4.6.1.1" evidence="3"/>
<dbReference type="GO" id="GO:0007189">
    <property type="term" value="P:adenylate cyclase-activating G protein-coupled receptor signaling pathway"/>
    <property type="evidence" value="ECO:0007669"/>
    <property type="project" value="TreeGrafter"/>
</dbReference>
<dbReference type="CDD" id="cd07302">
    <property type="entry name" value="CHD"/>
    <property type="match status" value="1"/>
</dbReference>
<sequence length="201" mass="22926">MFASIPNFADFYSEDAINNQGTECLRVLNEIFSDFDQLLDDKRFQNIHKIKTISSTYMAASGLFPEPEKINYENEKARWQHLADLTEFAFSLRETLDSINQQSFNSFLLRIGINFGPVLAGVIGARKPHYDIWANAVNVASRMESTGKAGSIQVVEEAMILLRDLYGYKFEQRGLIKVKGKGELMTYFLVGNQMLRLTYLT</sequence>
<dbReference type="AlphaFoldDB" id="A0A2G8KJV5"/>
<proteinExistence type="predicted"/>
<dbReference type="OrthoDB" id="10261550at2759"/>
<evidence type="ECO:0000256" key="5">
    <source>
        <dbReference type="ARBA" id="ARBA00022723"/>
    </source>
</evidence>
<keyword evidence="4" id="KW-0812">Transmembrane</keyword>
<evidence type="ECO:0000256" key="1">
    <source>
        <dbReference type="ARBA" id="ARBA00001593"/>
    </source>
</evidence>
<dbReference type="InterPro" id="IPR029787">
    <property type="entry name" value="Nucleotide_cyclase"/>
</dbReference>
<keyword evidence="10" id="KW-0472">Membrane</keyword>
<evidence type="ECO:0000313" key="13">
    <source>
        <dbReference type="EMBL" id="PIK48286.1"/>
    </source>
</evidence>
<keyword evidence="9" id="KW-1133">Transmembrane helix</keyword>
<comment type="caution">
    <text evidence="13">The sequence shown here is derived from an EMBL/GenBank/DDBJ whole genome shotgun (WGS) entry which is preliminary data.</text>
</comment>
<dbReference type="Pfam" id="PF00211">
    <property type="entry name" value="Guanylate_cyc"/>
    <property type="match status" value="1"/>
</dbReference>
<keyword evidence="8" id="KW-0460">Magnesium</keyword>
<dbReference type="GO" id="GO:0005886">
    <property type="term" value="C:plasma membrane"/>
    <property type="evidence" value="ECO:0007669"/>
    <property type="project" value="TreeGrafter"/>
</dbReference>
<keyword evidence="6" id="KW-0547">Nucleotide-binding</keyword>
<dbReference type="PANTHER" id="PTHR45627">
    <property type="entry name" value="ADENYLATE CYCLASE TYPE 1"/>
    <property type="match status" value="1"/>
</dbReference>
<keyword evidence="5" id="KW-0479">Metal-binding</keyword>
<evidence type="ECO:0000256" key="9">
    <source>
        <dbReference type="ARBA" id="ARBA00022989"/>
    </source>
</evidence>
<evidence type="ECO:0000256" key="8">
    <source>
        <dbReference type="ARBA" id="ARBA00022842"/>
    </source>
</evidence>